<accession>A0ACC2PZL3</accession>
<organism evidence="1 2">
    <name type="scientific">Eretmocerus hayati</name>
    <dbReference type="NCBI Taxonomy" id="131215"/>
    <lineage>
        <taxon>Eukaryota</taxon>
        <taxon>Metazoa</taxon>
        <taxon>Ecdysozoa</taxon>
        <taxon>Arthropoda</taxon>
        <taxon>Hexapoda</taxon>
        <taxon>Insecta</taxon>
        <taxon>Pterygota</taxon>
        <taxon>Neoptera</taxon>
        <taxon>Endopterygota</taxon>
        <taxon>Hymenoptera</taxon>
        <taxon>Apocrita</taxon>
        <taxon>Proctotrupomorpha</taxon>
        <taxon>Chalcidoidea</taxon>
        <taxon>Aphelinidae</taxon>
        <taxon>Aphelininae</taxon>
        <taxon>Eretmocerus</taxon>
    </lineage>
</organism>
<sequence>MANEVRMPTVVEQAEAKAIVKTVVPVVVMRTVITVVVEVRILVVVMKAVFVGVWEDRMCTINIEAKPTIVTEFNVSGIVKEVKVKAPAVMKAVTEFVDVTGCVTCLFLEMI</sequence>
<reference evidence="1" key="1">
    <citation type="submission" date="2023-04" db="EMBL/GenBank/DDBJ databases">
        <title>A chromosome-level genome assembly of the parasitoid wasp Eretmocerus hayati.</title>
        <authorList>
            <person name="Zhong Y."/>
            <person name="Liu S."/>
            <person name="Liu Y."/>
        </authorList>
    </citation>
    <scope>NUCLEOTIDE SEQUENCE</scope>
    <source>
        <strain evidence="1">ZJU_SS_LIU_2023</strain>
    </source>
</reference>
<gene>
    <name evidence="1" type="ORF">QAD02_023894</name>
</gene>
<dbReference type="EMBL" id="CM056741">
    <property type="protein sequence ID" value="KAJ8688099.1"/>
    <property type="molecule type" value="Genomic_DNA"/>
</dbReference>
<name>A0ACC2PZL3_9HYME</name>
<comment type="caution">
    <text evidence="1">The sequence shown here is derived from an EMBL/GenBank/DDBJ whole genome shotgun (WGS) entry which is preliminary data.</text>
</comment>
<dbReference type="Proteomes" id="UP001239111">
    <property type="component" value="Chromosome 1"/>
</dbReference>
<keyword evidence="2" id="KW-1185">Reference proteome</keyword>
<evidence type="ECO:0000313" key="2">
    <source>
        <dbReference type="Proteomes" id="UP001239111"/>
    </source>
</evidence>
<proteinExistence type="predicted"/>
<protein>
    <submittedName>
        <fullName evidence="1">Uncharacterized protein</fullName>
    </submittedName>
</protein>
<evidence type="ECO:0000313" key="1">
    <source>
        <dbReference type="EMBL" id="KAJ8688099.1"/>
    </source>
</evidence>